<accession>A0A2R8BMV9</accession>
<dbReference type="AlphaFoldDB" id="A0A2R8BMV9"/>
<reference evidence="1 2" key="1">
    <citation type="submission" date="2018-03" db="EMBL/GenBank/DDBJ databases">
        <authorList>
            <person name="Keele B.F."/>
        </authorList>
    </citation>
    <scope>NUCLEOTIDE SEQUENCE [LARGE SCALE GENOMIC DNA]</scope>
    <source>
        <strain evidence="1 2">CECT 8626</strain>
    </source>
</reference>
<evidence type="ECO:0000313" key="1">
    <source>
        <dbReference type="EMBL" id="SPH24763.1"/>
    </source>
</evidence>
<protein>
    <recommendedName>
        <fullName evidence="3">N-acetyltransferase domain-containing protein</fullName>
    </recommendedName>
</protein>
<evidence type="ECO:0008006" key="3">
    <source>
        <dbReference type="Google" id="ProtNLM"/>
    </source>
</evidence>
<dbReference type="RefSeq" id="WP_281261508.1">
    <property type="nucleotide sequence ID" value="NZ_OMOQ01000004.1"/>
</dbReference>
<organism evidence="1 2">
    <name type="scientific">Albidovulum aquaemixtae</name>
    <dbReference type="NCBI Taxonomy" id="1542388"/>
    <lineage>
        <taxon>Bacteria</taxon>
        <taxon>Pseudomonadati</taxon>
        <taxon>Pseudomonadota</taxon>
        <taxon>Alphaproteobacteria</taxon>
        <taxon>Rhodobacterales</taxon>
        <taxon>Paracoccaceae</taxon>
        <taxon>Albidovulum</taxon>
    </lineage>
</organism>
<gene>
    <name evidence="1" type="ORF">DEA8626_03800</name>
</gene>
<dbReference type="EMBL" id="OMOQ01000004">
    <property type="protein sequence ID" value="SPH24763.1"/>
    <property type="molecule type" value="Genomic_DNA"/>
</dbReference>
<name>A0A2R8BMV9_9RHOB</name>
<sequence>MIEMEKPFRIAEASDAEQLSELVNFAGEGLPLHVWQGLAADG</sequence>
<evidence type="ECO:0000313" key="2">
    <source>
        <dbReference type="Proteomes" id="UP000244924"/>
    </source>
</evidence>
<proteinExistence type="predicted"/>
<dbReference type="Proteomes" id="UP000244924">
    <property type="component" value="Unassembled WGS sequence"/>
</dbReference>
<keyword evidence="2" id="KW-1185">Reference proteome</keyword>